<dbReference type="Proteomes" id="UP000005050">
    <property type="component" value="Unassembled WGS sequence"/>
</dbReference>
<dbReference type="Gene3D" id="2.60.40.3940">
    <property type="match status" value="1"/>
</dbReference>
<proteinExistence type="predicted"/>
<comment type="caution">
    <text evidence="4">The sequence shown here is derived from an EMBL/GenBank/DDBJ whole genome shotgun (WGS) entry which is preliminary data.</text>
</comment>
<feature type="signal peptide" evidence="1">
    <location>
        <begin position="1"/>
        <end position="20"/>
    </location>
</feature>
<feature type="chain" id="PRO_5003590552" description="Phage tail protein" evidence="1">
    <location>
        <begin position="21"/>
        <end position="326"/>
    </location>
</feature>
<evidence type="ECO:0000259" key="3">
    <source>
        <dbReference type="Pfam" id="PF21882"/>
    </source>
</evidence>
<gene>
    <name evidence="4" type="ORF">CKS_0160</name>
</gene>
<name>H3R957_PANSE</name>
<evidence type="ECO:0008006" key="6">
    <source>
        <dbReference type="Google" id="ProtNLM"/>
    </source>
</evidence>
<dbReference type="Pfam" id="PF21882">
    <property type="entry name" value="Gp53-like_C"/>
    <property type="match status" value="1"/>
</dbReference>
<evidence type="ECO:0000259" key="2">
    <source>
        <dbReference type="Pfam" id="PF12571"/>
    </source>
</evidence>
<dbReference type="AlphaFoldDB" id="H3R957"/>
<dbReference type="RefSeq" id="WP_006117900.1">
    <property type="nucleotide sequence ID" value="NZ_AHIE01000002.1"/>
</dbReference>
<evidence type="ECO:0000313" key="4">
    <source>
        <dbReference type="EMBL" id="EHU01720.1"/>
    </source>
</evidence>
<keyword evidence="1" id="KW-0732">Signal</keyword>
<accession>H3R957</accession>
<evidence type="ECO:0000313" key="5">
    <source>
        <dbReference type="Proteomes" id="UP000005050"/>
    </source>
</evidence>
<dbReference type="InterPro" id="IPR022225">
    <property type="entry name" value="Phage_tail_fibre_N"/>
</dbReference>
<feature type="domain" description="Putative tail fiber protein gp53-like C-terminal" evidence="3">
    <location>
        <begin position="235"/>
        <end position="305"/>
    </location>
</feature>
<dbReference type="Pfam" id="PF12571">
    <property type="entry name" value="Phage_tail_fib"/>
    <property type="match status" value="1"/>
</dbReference>
<dbReference type="InterPro" id="IPR051934">
    <property type="entry name" value="Phage_Tail_Fiber_Structural"/>
</dbReference>
<dbReference type="PATRIC" id="fig|660596.6.peg.395"/>
<reference evidence="4 5" key="1">
    <citation type="journal article" date="2012" name="Mol. Microbiol.">
        <title>The genetic and structural basis of two distinct terminal side branch residues in stewartan and amylovoran exopolysaccharides and their potential role in host adaptation.</title>
        <authorList>
            <person name="Wang X."/>
            <person name="Yang F."/>
            <person name="von Bodman S.B."/>
        </authorList>
    </citation>
    <scope>NUCLEOTIDE SEQUENCE [LARGE SCALE GENOMIC DNA]</scope>
    <source>
        <strain evidence="4 5">DC283</strain>
    </source>
</reference>
<protein>
    <recommendedName>
        <fullName evidence="6">Phage tail protein</fullName>
    </recommendedName>
</protein>
<dbReference type="InterPro" id="IPR054075">
    <property type="entry name" value="Gp53-like_C"/>
</dbReference>
<dbReference type="EMBL" id="AHIE01000002">
    <property type="protein sequence ID" value="EHU01720.1"/>
    <property type="molecule type" value="Genomic_DNA"/>
</dbReference>
<sequence>MATKYFALLTNIGAAKLANATALGAKVEITQMAVGDGNGALPTPNPAQTALTHELRRAQLNMLTIDPVNTNQIIAEQVIPEDVGGWWIREIGLFDKDGDMIAVANCAETYKPQLQEGSGRVQVIRVILIVSSTEAVTLKIDPSVVLATRKYVDDKVIEVKAYADDLMKKHVEAANPHKQYPLITNALKEMADAGLVSKVFENLGLGDGAKMAAVIGLLNQNGYVTVPVKGLDKPLIIQWGAVRATQIAPAINPGGWGQSQAIFNFPISFTTECFACSCSLYDGATGSQWVMIAQTTSTTKVGANALFHSIYIPERAPVLKYICVGV</sequence>
<dbReference type="PANTHER" id="PTHR35191">
    <property type="entry name" value="PROPHAGE SIDE TAIL FIBER PROTEIN HOMOLOG STFQ-RELATED"/>
    <property type="match status" value="1"/>
</dbReference>
<feature type="domain" description="Phage tail fibre protein N-terminal" evidence="2">
    <location>
        <begin position="1"/>
        <end position="150"/>
    </location>
</feature>
<organism evidence="4 5">
    <name type="scientific">Pantoea stewartii subsp. stewartii DC283</name>
    <dbReference type="NCBI Taxonomy" id="660596"/>
    <lineage>
        <taxon>Bacteria</taxon>
        <taxon>Pseudomonadati</taxon>
        <taxon>Pseudomonadota</taxon>
        <taxon>Gammaproteobacteria</taxon>
        <taxon>Enterobacterales</taxon>
        <taxon>Erwiniaceae</taxon>
        <taxon>Pantoea</taxon>
    </lineage>
</organism>
<dbReference type="PANTHER" id="PTHR35191:SF1">
    <property type="entry name" value="PROPHAGE SIDE TAIL FIBER PROTEIN HOMOLOG STFQ-RELATED"/>
    <property type="match status" value="1"/>
</dbReference>
<evidence type="ECO:0000256" key="1">
    <source>
        <dbReference type="SAM" id="SignalP"/>
    </source>
</evidence>